<dbReference type="SMART" id="SM00458">
    <property type="entry name" value="RICIN"/>
    <property type="match status" value="1"/>
</dbReference>
<comment type="caution">
    <text evidence="4">The sequence shown here is derived from an EMBL/GenBank/DDBJ whole genome shotgun (WGS) entry which is preliminary data.</text>
</comment>
<gene>
    <name evidence="4" type="ORF">ABZ931_28415</name>
</gene>
<dbReference type="SUPFAM" id="SSF50370">
    <property type="entry name" value="Ricin B-like lectins"/>
    <property type="match status" value="1"/>
</dbReference>
<protein>
    <submittedName>
        <fullName evidence="4">RICIN domain-containing protein</fullName>
    </submittedName>
</protein>
<evidence type="ECO:0000256" key="1">
    <source>
        <dbReference type="SAM" id="MobiDB-lite"/>
    </source>
</evidence>
<feature type="signal peptide" evidence="2">
    <location>
        <begin position="1"/>
        <end position="30"/>
    </location>
</feature>
<dbReference type="RefSeq" id="WP_359698792.1">
    <property type="nucleotide sequence ID" value="NZ_JBEYXT010000168.1"/>
</dbReference>
<proteinExistence type="predicted"/>
<dbReference type="InterPro" id="IPR035992">
    <property type="entry name" value="Ricin_B-like_lectins"/>
</dbReference>
<evidence type="ECO:0000313" key="5">
    <source>
        <dbReference type="Proteomes" id="UP001551189"/>
    </source>
</evidence>
<evidence type="ECO:0000259" key="3">
    <source>
        <dbReference type="SMART" id="SM00458"/>
    </source>
</evidence>
<feature type="chain" id="PRO_5046947484" evidence="2">
    <location>
        <begin position="31"/>
        <end position="183"/>
    </location>
</feature>
<dbReference type="CDD" id="cd00161">
    <property type="entry name" value="beta-trefoil_Ricin-like"/>
    <property type="match status" value="1"/>
</dbReference>
<dbReference type="InterPro" id="IPR000772">
    <property type="entry name" value="Ricin_B_lectin"/>
</dbReference>
<reference evidence="4 5" key="1">
    <citation type="submission" date="2024-06" db="EMBL/GenBank/DDBJ databases">
        <title>The Natural Products Discovery Center: Release of the First 8490 Sequenced Strains for Exploring Actinobacteria Biosynthetic Diversity.</title>
        <authorList>
            <person name="Kalkreuter E."/>
            <person name="Kautsar S.A."/>
            <person name="Yang D."/>
            <person name="Bader C.D."/>
            <person name="Teijaro C.N."/>
            <person name="Fluegel L."/>
            <person name="Davis C.M."/>
            <person name="Simpson J.R."/>
            <person name="Lauterbach L."/>
            <person name="Steele A.D."/>
            <person name="Gui C."/>
            <person name="Meng S."/>
            <person name="Li G."/>
            <person name="Viehrig K."/>
            <person name="Ye F."/>
            <person name="Su P."/>
            <person name="Kiefer A.F."/>
            <person name="Nichols A."/>
            <person name="Cepeda A.J."/>
            <person name="Yan W."/>
            <person name="Fan B."/>
            <person name="Jiang Y."/>
            <person name="Adhikari A."/>
            <person name="Zheng C.-J."/>
            <person name="Schuster L."/>
            <person name="Cowan T.M."/>
            <person name="Smanski M.J."/>
            <person name="Chevrette M.G."/>
            <person name="De Carvalho L.P.S."/>
            <person name="Shen B."/>
        </authorList>
    </citation>
    <scope>NUCLEOTIDE SEQUENCE [LARGE SCALE GENOMIC DNA]</scope>
    <source>
        <strain evidence="4 5">NPDC046851</strain>
    </source>
</reference>
<dbReference type="PROSITE" id="PS50231">
    <property type="entry name" value="RICIN_B_LECTIN"/>
    <property type="match status" value="1"/>
</dbReference>
<accession>A0ABV3B667</accession>
<dbReference type="Proteomes" id="UP001551189">
    <property type="component" value="Unassembled WGS sequence"/>
</dbReference>
<feature type="region of interest" description="Disordered" evidence="1">
    <location>
        <begin position="163"/>
        <end position="183"/>
    </location>
</feature>
<dbReference type="Pfam" id="PF00652">
    <property type="entry name" value="Ricin_B_lectin"/>
    <property type="match status" value="1"/>
</dbReference>
<feature type="domain" description="Ricin B lectin" evidence="3">
    <location>
        <begin position="44"/>
        <end position="183"/>
    </location>
</feature>
<feature type="compositionally biased region" description="Basic and acidic residues" evidence="1">
    <location>
        <begin position="173"/>
        <end position="183"/>
    </location>
</feature>
<dbReference type="EMBL" id="JBEYXT010000168">
    <property type="protein sequence ID" value="MEU6804902.1"/>
    <property type="molecule type" value="Genomic_DNA"/>
</dbReference>
<evidence type="ECO:0000313" key="4">
    <source>
        <dbReference type="EMBL" id="MEU6804902.1"/>
    </source>
</evidence>
<keyword evidence="2" id="KW-0732">Signal</keyword>
<name>A0ABV3B667_9ACTN</name>
<evidence type="ECO:0000256" key="2">
    <source>
        <dbReference type="SAM" id="SignalP"/>
    </source>
</evidence>
<sequence>MVLVKNGAKGLVLAGVAGALLAGGAIPASAASTAAQDTIPKGYGNVRLEKVWGQSGMCLSMDNAKGNGAVLKLRGCSRTATTQRWDLVWINNNKPNQTRLFVIKNKHSKKCLSVASAATNTQVKQSSCNKSRGQQWALGGSKIYSKLANKVITAGRDASGTKITITPSGSSDAARKKQEWGLA</sequence>
<organism evidence="4 5">
    <name type="scientific">Streptomyces neyagawaensis</name>
    <dbReference type="NCBI Taxonomy" id="42238"/>
    <lineage>
        <taxon>Bacteria</taxon>
        <taxon>Bacillati</taxon>
        <taxon>Actinomycetota</taxon>
        <taxon>Actinomycetes</taxon>
        <taxon>Kitasatosporales</taxon>
        <taxon>Streptomycetaceae</taxon>
        <taxon>Streptomyces</taxon>
    </lineage>
</organism>
<keyword evidence="5" id="KW-1185">Reference proteome</keyword>
<dbReference type="Gene3D" id="2.80.10.50">
    <property type="match status" value="1"/>
</dbReference>